<organism evidence="14 15">
    <name type="scientific">Lottia gigantea</name>
    <name type="common">Giant owl limpet</name>
    <dbReference type="NCBI Taxonomy" id="225164"/>
    <lineage>
        <taxon>Eukaryota</taxon>
        <taxon>Metazoa</taxon>
        <taxon>Spiralia</taxon>
        <taxon>Lophotrochozoa</taxon>
        <taxon>Mollusca</taxon>
        <taxon>Gastropoda</taxon>
        <taxon>Patellogastropoda</taxon>
        <taxon>Lottioidea</taxon>
        <taxon>Lottiidae</taxon>
        <taxon>Lottia</taxon>
    </lineage>
</organism>
<dbReference type="GO" id="GO:0005886">
    <property type="term" value="C:plasma membrane"/>
    <property type="evidence" value="ECO:0007669"/>
    <property type="project" value="UniProtKB-ARBA"/>
</dbReference>
<evidence type="ECO:0000256" key="2">
    <source>
        <dbReference type="ARBA" id="ARBA00022448"/>
    </source>
</evidence>
<dbReference type="KEGG" id="lgi:LOTGIDRAFT_65428"/>
<evidence type="ECO:0000256" key="8">
    <source>
        <dbReference type="ARBA" id="ARBA00023170"/>
    </source>
</evidence>
<keyword evidence="5" id="KW-0175">Coiled coil</keyword>
<dbReference type="InterPro" id="IPR015683">
    <property type="entry name" value="Ionotropic_Glu_rcpt"/>
</dbReference>
<evidence type="ECO:0000256" key="6">
    <source>
        <dbReference type="ARBA" id="ARBA00023065"/>
    </source>
</evidence>
<dbReference type="InterPro" id="IPR001320">
    <property type="entry name" value="Iontro_rcpt_C"/>
</dbReference>
<keyword evidence="2" id="KW-0813">Transport</keyword>
<keyword evidence="3 12" id="KW-0812">Transmembrane</keyword>
<feature type="transmembrane region" description="Helical" evidence="12">
    <location>
        <begin position="166"/>
        <end position="185"/>
    </location>
</feature>
<evidence type="ECO:0000256" key="9">
    <source>
        <dbReference type="ARBA" id="ARBA00023180"/>
    </source>
</evidence>
<dbReference type="GO" id="GO:0015276">
    <property type="term" value="F:ligand-gated monoatomic ion channel activity"/>
    <property type="evidence" value="ECO:0007669"/>
    <property type="project" value="InterPro"/>
</dbReference>
<dbReference type="Pfam" id="PF00060">
    <property type="entry name" value="Lig_chan"/>
    <property type="match status" value="1"/>
</dbReference>
<evidence type="ECO:0000256" key="12">
    <source>
        <dbReference type="SAM" id="Phobius"/>
    </source>
</evidence>
<evidence type="ECO:0000256" key="11">
    <source>
        <dbReference type="ARBA" id="ARBA00023303"/>
    </source>
</evidence>
<dbReference type="RefSeq" id="XP_009067145.1">
    <property type="nucleotide sequence ID" value="XM_009068897.1"/>
</dbReference>
<dbReference type="HOGENOM" id="CLU_007257_0_5_1"/>
<dbReference type="EMBL" id="KB204017">
    <property type="protein sequence ID" value="ESO82141.1"/>
    <property type="molecule type" value="Genomic_DNA"/>
</dbReference>
<keyword evidence="10" id="KW-1071">Ligand-gated ion channel</keyword>
<name>V3ZMS8_LOTGI</name>
<evidence type="ECO:0000313" key="14">
    <source>
        <dbReference type="EMBL" id="ESO82141.1"/>
    </source>
</evidence>
<feature type="non-terminal residue" evidence="14">
    <location>
        <position position="1"/>
    </location>
</feature>
<protein>
    <recommendedName>
        <fullName evidence="13">Ionotropic glutamate receptor C-terminal domain-containing protein</fullName>
    </recommendedName>
</protein>
<sequence>GILSDLTTILAQQLNFTYSFVETPDRRYGAVVNGTWNGLTGQLFYQKVDMVVADFTISSERLEVIDFILPMYINQNLGVIFRKDISEDSNWIKLFRPLSGYVYVCLLATVIVVGILFYLIDENFDQNSSFYVTKKRTLLKFFSSLTPVLGFVSLNGNGLWPKKTSARILVAHFWFFAVVLTATYVGNLTAKLTEKIETRPFSSLDELVNLEGWKWGMMGGGLVQSIIKNSREGVMKKLYEAMVEFNKTDPNTFAWDFEVHLDKVLNLREKYALVLLDPKFYMLNSTHCNFAIVDNVISSLGLALAVTKDSYLKHDLEQTMWALSNNGILQLLQD</sequence>
<keyword evidence="11" id="KW-0407">Ion channel</keyword>
<evidence type="ECO:0000256" key="5">
    <source>
        <dbReference type="ARBA" id="ARBA00023054"/>
    </source>
</evidence>
<evidence type="ECO:0000313" key="15">
    <source>
        <dbReference type="Proteomes" id="UP000030746"/>
    </source>
</evidence>
<dbReference type="Pfam" id="PF10613">
    <property type="entry name" value="Lig_chan-Glu_bd"/>
    <property type="match status" value="1"/>
</dbReference>
<keyword evidence="7 12" id="KW-0472">Membrane</keyword>
<dbReference type="AlphaFoldDB" id="V3ZMS8"/>
<dbReference type="Gene3D" id="1.10.287.70">
    <property type="match status" value="1"/>
</dbReference>
<dbReference type="OrthoDB" id="6132569at2759"/>
<evidence type="ECO:0000256" key="4">
    <source>
        <dbReference type="ARBA" id="ARBA00022989"/>
    </source>
</evidence>
<proteinExistence type="predicted"/>
<dbReference type="Proteomes" id="UP000030746">
    <property type="component" value="Unassembled WGS sequence"/>
</dbReference>
<reference evidence="14 15" key="1">
    <citation type="journal article" date="2013" name="Nature">
        <title>Insights into bilaterian evolution from three spiralian genomes.</title>
        <authorList>
            <person name="Simakov O."/>
            <person name="Marletaz F."/>
            <person name="Cho S.J."/>
            <person name="Edsinger-Gonzales E."/>
            <person name="Havlak P."/>
            <person name="Hellsten U."/>
            <person name="Kuo D.H."/>
            <person name="Larsson T."/>
            <person name="Lv J."/>
            <person name="Arendt D."/>
            <person name="Savage R."/>
            <person name="Osoegawa K."/>
            <person name="de Jong P."/>
            <person name="Grimwood J."/>
            <person name="Chapman J.A."/>
            <person name="Shapiro H."/>
            <person name="Aerts A."/>
            <person name="Otillar R.P."/>
            <person name="Terry A.Y."/>
            <person name="Boore J.L."/>
            <person name="Grigoriev I.V."/>
            <person name="Lindberg D.R."/>
            <person name="Seaver E.C."/>
            <person name="Weisblat D.A."/>
            <person name="Putnam N.H."/>
            <person name="Rokhsar D.S."/>
        </authorList>
    </citation>
    <scope>NUCLEOTIDE SEQUENCE [LARGE SCALE GENOMIC DNA]</scope>
</reference>
<dbReference type="PANTHER" id="PTHR18966">
    <property type="entry name" value="IONOTROPIC GLUTAMATE RECEPTOR"/>
    <property type="match status" value="1"/>
</dbReference>
<gene>
    <name evidence="14" type="ORF">LOTGIDRAFT_65428</name>
</gene>
<keyword evidence="6" id="KW-0406">Ion transport</keyword>
<feature type="transmembrane region" description="Helical" evidence="12">
    <location>
        <begin position="100"/>
        <end position="120"/>
    </location>
</feature>
<feature type="transmembrane region" description="Helical" evidence="12">
    <location>
        <begin position="141"/>
        <end position="160"/>
    </location>
</feature>
<dbReference type="OMA" id="FHSFAMM"/>
<dbReference type="GO" id="GO:0043226">
    <property type="term" value="C:organelle"/>
    <property type="evidence" value="ECO:0007669"/>
    <property type="project" value="UniProtKB-ARBA"/>
</dbReference>
<keyword evidence="15" id="KW-1185">Reference proteome</keyword>
<evidence type="ECO:0000256" key="3">
    <source>
        <dbReference type="ARBA" id="ARBA00022692"/>
    </source>
</evidence>
<keyword evidence="9" id="KW-0325">Glycoprotein</keyword>
<dbReference type="SUPFAM" id="SSF53850">
    <property type="entry name" value="Periplasmic binding protein-like II"/>
    <property type="match status" value="1"/>
</dbReference>
<evidence type="ECO:0000259" key="13">
    <source>
        <dbReference type="SMART" id="SM00079"/>
    </source>
</evidence>
<accession>V3ZMS8</accession>
<evidence type="ECO:0000256" key="10">
    <source>
        <dbReference type="ARBA" id="ARBA00023286"/>
    </source>
</evidence>
<evidence type="ECO:0000256" key="1">
    <source>
        <dbReference type="ARBA" id="ARBA00004141"/>
    </source>
</evidence>
<evidence type="ECO:0000256" key="7">
    <source>
        <dbReference type="ARBA" id="ARBA00023136"/>
    </source>
</evidence>
<comment type="subcellular location">
    <subcellularLocation>
        <location evidence="1">Membrane</location>
        <topology evidence="1">Multi-pass membrane protein</topology>
    </subcellularLocation>
</comment>
<feature type="non-terminal residue" evidence="14">
    <location>
        <position position="334"/>
    </location>
</feature>
<keyword evidence="8" id="KW-0675">Receptor</keyword>
<dbReference type="FunFam" id="3.40.190.10:FF:000078">
    <property type="entry name" value="glutamate receptor ionotropic, NMDA 3B"/>
    <property type="match status" value="1"/>
</dbReference>
<dbReference type="SMART" id="SM00079">
    <property type="entry name" value="PBPe"/>
    <property type="match status" value="1"/>
</dbReference>
<dbReference type="GeneID" id="20251739"/>
<keyword evidence="4 12" id="KW-1133">Transmembrane helix</keyword>
<dbReference type="Gene3D" id="3.40.190.10">
    <property type="entry name" value="Periplasmic binding protein-like II"/>
    <property type="match status" value="1"/>
</dbReference>
<dbReference type="InterPro" id="IPR019594">
    <property type="entry name" value="Glu/Gly-bd"/>
</dbReference>
<feature type="domain" description="Ionotropic glutamate receptor C-terminal" evidence="13">
    <location>
        <begin position="1"/>
        <end position="334"/>
    </location>
</feature>
<dbReference type="CTD" id="20251739"/>